<evidence type="ECO:0000256" key="9">
    <source>
        <dbReference type="SAM" id="MobiDB-lite"/>
    </source>
</evidence>
<dbReference type="RefSeq" id="WP_210512530.1">
    <property type="nucleotide sequence ID" value="NZ_JAFIDN010000008.1"/>
</dbReference>
<keyword evidence="3 12" id="KW-0808">Transferase</keyword>
<evidence type="ECO:0000256" key="1">
    <source>
        <dbReference type="ARBA" id="ARBA00012417"/>
    </source>
</evidence>
<feature type="domain" description="DNA polymerase III delta subunit-like C-terminal" evidence="11">
    <location>
        <begin position="256"/>
        <end position="367"/>
    </location>
</feature>
<evidence type="ECO:0000313" key="12">
    <source>
        <dbReference type="EMBL" id="MBP3193170.1"/>
    </source>
</evidence>
<comment type="caution">
    <text evidence="12">The sequence shown here is derived from an EMBL/GenBank/DDBJ whole genome shotgun (WGS) entry which is preliminary data.</text>
</comment>
<dbReference type="AlphaFoldDB" id="A0A8J7RLP6"/>
<dbReference type="InterPro" id="IPR048466">
    <property type="entry name" value="DNA_pol3_delta-like_C"/>
</dbReference>
<dbReference type="Gene3D" id="1.20.272.10">
    <property type="match status" value="1"/>
</dbReference>
<evidence type="ECO:0000256" key="4">
    <source>
        <dbReference type="ARBA" id="ARBA00022695"/>
    </source>
</evidence>
<accession>A0A8J7RLP6</accession>
<dbReference type="Gene3D" id="3.40.50.300">
    <property type="entry name" value="P-loop containing nucleotide triphosphate hydrolases"/>
    <property type="match status" value="1"/>
</dbReference>
<gene>
    <name evidence="12" type="primary">holA</name>
    <name evidence="12" type="ORF">NATSA_10885</name>
</gene>
<name>A0A8J7RLP6_9BACT</name>
<dbReference type="PANTHER" id="PTHR34388:SF1">
    <property type="entry name" value="DNA POLYMERASE III SUBUNIT DELTA"/>
    <property type="match status" value="1"/>
</dbReference>
<dbReference type="InterPro" id="IPR027417">
    <property type="entry name" value="P-loop_NTPase"/>
</dbReference>
<protein>
    <recommendedName>
        <fullName evidence="2">DNA polymerase III subunit delta</fullName>
        <ecNumber evidence="1">2.7.7.7</ecNumber>
    </recommendedName>
</protein>
<keyword evidence="6" id="KW-0239">DNA-directed DNA polymerase</keyword>
<feature type="domain" description="DNA polymerase III delta N-terminal" evidence="10">
    <location>
        <begin position="27"/>
        <end position="92"/>
    </location>
</feature>
<dbReference type="SUPFAM" id="SSF48019">
    <property type="entry name" value="post-AAA+ oligomerization domain-like"/>
    <property type="match status" value="1"/>
</dbReference>
<dbReference type="Pfam" id="PF21694">
    <property type="entry name" value="DNA_pol3_delta_C"/>
    <property type="match status" value="1"/>
</dbReference>
<comment type="similarity">
    <text evidence="7">Belongs to the DNA polymerase HolA subunit family.</text>
</comment>
<comment type="catalytic activity">
    <reaction evidence="8">
        <text>DNA(n) + a 2'-deoxyribonucleoside 5'-triphosphate = DNA(n+1) + diphosphate</text>
        <dbReference type="Rhea" id="RHEA:22508"/>
        <dbReference type="Rhea" id="RHEA-COMP:17339"/>
        <dbReference type="Rhea" id="RHEA-COMP:17340"/>
        <dbReference type="ChEBI" id="CHEBI:33019"/>
        <dbReference type="ChEBI" id="CHEBI:61560"/>
        <dbReference type="ChEBI" id="CHEBI:173112"/>
        <dbReference type="EC" id="2.7.7.7"/>
    </reaction>
</comment>
<evidence type="ECO:0000256" key="2">
    <source>
        <dbReference type="ARBA" id="ARBA00017703"/>
    </source>
</evidence>
<evidence type="ECO:0000256" key="7">
    <source>
        <dbReference type="ARBA" id="ARBA00034754"/>
    </source>
</evidence>
<dbReference type="GO" id="GO:0006261">
    <property type="term" value="P:DNA-templated DNA replication"/>
    <property type="evidence" value="ECO:0007669"/>
    <property type="project" value="TreeGrafter"/>
</dbReference>
<evidence type="ECO:0000259" key="11">
    <source>
        <dbReference type="Pfam" id="PF21694"/>
    </source>
</evidence>
<dbReference type="Pfam" id="PF06144">
    <property type="entry name" value="DNA_pol3_delta"/>
    <property type="match status" value="1"/>
</dbReference>
<dbReference type="Gene3D" id="1.10.8.60">
    <property type="match status" value="1"/>
</dbReference>
<evidence type="ECO:0000256" key="8">
    <source>
        <dbReference type="ARBA" id="ARBA00049244"/>
    </source>
</evidence>
<dbReference type="EMBL" id="JAFIDN010000008">
    <property type="protein sequence ID" value="MBP3193170.1"/>
    <property type="molecule type" value="Genomic_DNA"/>
</dbReference>
<evidence type="ECO:0000313" key="13">
    <source>
        <dbReference type="Proteomes" id="UP000673975"/>
    </source>
</evidence>
<dbReference type="NCBIfam" id="TIGR01128">
    <property type="entry name" value="holA"/>
    <property type="match status" value="1"/>
</dbReference>
<keyword evidence="4 12" id="KW-0548">Nucleotidyltransferase</keyword>
<dbReference type="GO" id="GO:0003677">
    <property type="term" value="F:DNA binding"/>
    <property type="evidence" value="ECO:0007669"/>
    <property type="project" value="InterPro"/>
</dbReference>
<dbReference type="GO" id="GO:0003887">
    <property type="term" value="F:DNA-directed DNA polymerase activity"/>
    <property type="evidence" value="ECO:0007669"/>
    <property type="project" value="UniProtKB-KW"/>
</dbReference>
<dbReference type="PANTHER" id="PTHR34388">
    <property type="entry name" value="DNA POLYMERASE III SUBUNIT DELTA"/>
    <property type="match status" value="1"/>
</dbReference>
<sequence>MARKSSSLELYQSFLEELRSSDVKPVYAFFGEETFFIDRLQDAAVETVPEESRDFNLDILYGQDVKANSVIDMCKSYPMMAERRVVIVRDFMKMFSDRRGGSAGEPAGTLSIGEDEHKGGSDEISLDDVSPQGSRDDFAAYLKQPNPTTLLFLTNDTRPAQHSALGKALKKGKTVTSHTFEAVPDYKIQQWITDWASAEHNLEFETGAAQLLAFHVGTNLQQLTVEIEKLSNFREDKGPITESDVRQVVGLSREYSLFEFQDALLEKNRDKTMAITHQMLKTADNATGEIFKMIGFLYSTFGKIWLIQRLSRKGLTPGQIRKEAGINSSFYYDKLVKAGRNYSLEDCPMVFETLLDADKALKGFSRETPEAIWLMTIKKLTG</sequence>
<dbReference type="InterPro" id="IPR008921">
    <property type="entry name" value="DNA_pol3_clamp-load_cplx_C"/>
</dbReference>
<dbReference type="EC" id="2.7.7.7" evidence="1"/>
<reference evidence="12" key="1">
    <citation type="submission" date="2021-02" db="EMBL/GenBank/DDBJ databases">
        <title>Natronogracilivirga saccharolytica gen. nov. sp. nov. a new anaerobic, haloalkiliphilic carbohydrate-fermenting bacterium from soda lake and proposing of Cyclonatronumiaceae fam. nov. in the phylum Balneolaeota.</title>
        <authorList>
            <person name="Zhilina T.N."/>
            <person name="Sorokin D.Y."/>
            <person name="Zavarzina D.G."/>
            <person name="Toshchakov S.V."/>
            <person name="Kublanov I.V."/>
        </authorList>
    </citation>
    <scope>NUCLEOTIDE SEQUENCE</scope>
    <source>
        <strain evidence="12">Z-1702</strain>
    </source>
</reference>
<evidence type="ECO:0000256" key="5">
    <source>
        <dbReference type="ARBA" id="ARBA00022705"/>
    </source>
</evidence>
<organism evidence="12 13">
    <name type="scientific">Natronogracilivirga saccharolytica</name>
    <dbReference type="NCBI Taxonomy" id="2812953"/>
    <lineage>
        <taxon>Bacteria</taxon>
        <taxon>Pseudomonadati</taxon>
        <taxon>Balneolota</taxon>
        <taxon>Balneolia</taxon>
        <taxon>Balneolales</taxon>
        <taxon>Cyclonatronaceae</taxon>
        <taxon>Natronogracilivirga</taxon>
    </lineage>
</organism>
<keyword evidence="5" id="KW-0235">DNA replication</keyword>
<dbReference type="GO" id="GO:0009360">
    <property type="term" value="C:DNA polymerase III complex"/>
    <property type="evidence" value="ECO:0007669"/>
    <property type="project" value="InterPro"/>
</dbReference>
<evidence type="ECO:0000256" key="3">
    <source>
        <dbReference type="ARBA" id="ARBA00022679"/>
    </source>
</evidence>
<feature type="region of interest" description="Disordered" evidence="9">
    <location>
        <begin position="99"/>
        <end position="131"/>
    </location>
</feature>
<dbReference type="InterPro" id="IPR005790">
    <property type="entry name" value="DNA_polIII_delta"/>
</dbReference>
<evidence type="ECO:0000259" key="10">
    <source>
        <dbReference type="Pfam" id="PF06144"/>
    </source>
</evidence>
<dbReference type="SUPFAM" id="SSF52540">
    <property type="entry name" value="P-loop containing nucleoside triphosphate hydrolases"/>
    <property type="match status" value="1"/>
</dbReference>
<dbReference type="InterPro" id="IPR010372">
    <property type="entry name" value="DNA_pol3_delta_N"/>
</dbReference>
<proteinExistence type="inferred from homology"/>
<dbReference type="Proteomes" id="UP000673975">
    <property type="component" value="Unassembled WGS sequence"/>
</dbReference>
<keyword evidence="13" id="KW-1185">Reference proteome</keyword>
<evidence type="ECO:0000256" key="6">
    <source>
        <dbReference type="ARBA" id="ARBA00022932"/>
    </source>
</evidence>